<accession>A0ABS7Q288</accession>
<name>A0ABS7Q288_9ACTN</name>
<dbReference type="RefSeq" id="WP_222961414.1">
    <property type="nucleotide sequence ID" value="NZ_JAINZZ010000005.1"/>
</dbReference>
<evidence type="ECO:0000313" key="2">
    <source>
        <dbReference type="Proteomes" id="UP000778578"/>
    </source>
</evidence>
<reference evidence="1 2" key="1">
    <citation type="submission" date="2021-08" db="EMBL/GenBank/DDBJ databases">
        <title>WGS of actinomycetes from Thailand.</title>
        <authorList>
            <person name="Thawai C."/>
        </authorList>
    </citation>
    <scope>NUCLEOTIDE SEQUENCE [LARGE SCALE GENOMIC DNA]</scope>
    <source>
        <strain evidence="1 2">PLK6-54</strain>
    </source>
</reference>
<keyword evidence="2" id="KW-1185">Reference proteome</keyword>
<evidence type="ECO:0000313" key="1">
    <source>
        <dbReference type="EMBL" id="MBY8877257.1"/>
    </source>
</evidence>
<dbReference type="EMBL" id="JAINZZ010000005">
    <property type="protein sequence ID" value="MBY8877257.1"/>
    <property type="molecule type" value="Genomic_DNA"/>
</dbReference>
<protein>
    <submittedName>
        <fullName evidence="1">Uncharacterized protein</fullName>
    </submittedName>
</protein>
<sequence length="122" mass="13689">MNDVWSNVTPIEHALMICAQEAWGILAYAEGDIEDGEDYEQDDLIRGVLNLVDRGWVHVHRIEPWTAPDGHTGVDYGPPVPRPGIPSLLAEPATWDDPEDPSWVGAVTLSFTDAWRELRRQC</sequence>
<organism evidence="1 2">
    <name type="scientific">Actinacidiphila acidipaludis</name>
    <dbReference type="NCBI Taxonomy" id="2873382"/>
    <lineage>
        <taxon>Bacteria</taxon>
        <taxon>Bacillati</taxon>
        <taxon>Actinomycetota</taxon>
        <taxon>Actinomycetes</taxon>
        <taxon>Kitasatosporales</taxon>
        <taxon>Streptomycetaceae</taxon>
        <taxon>Actinacidiphila</taxon>
    </lineage>
</organism>
<dbReference type="Proteomes" id="UP000778578">
    <property type="component" value="Unassembled WGS sequence"/>
</dbReference>
<proteinExistence type="predicted"/>
<comment type="caution">
    <text evidence="1">The sequence shown here is derived from an EMBL/GenBank/DDBJ whole genome shotgun (WGS) entry which is preliminary data.</text>
</comment>
<gene>
    <name evidence="1" type="ORF">K7862_06315</name>
</gene>